<dbReference type="PANTHER" id="PTHR43877">
    <property type="entry name" value="AMINOALKYLPHOSPHONATE N-ACETYLTRANSFERASE-RELATED-RELATED"/>
    <property type="match status" value="1"/>
</dbReference>
<proteinExistence type="predicted"/>
<comment type="caution">
    <text evidence="4">The sequence shown here is derived from an EMBL/GenBank/DDBJ whole genome shotgun (WGS) entry which is preliminary data.</text>
</comment>
<evidence type="ECO:0000256" key="1">
    <source>
        <dbReference type="ARBA" id="ARBA00022679"/>
    </source>
</evidence>
<dbReference type="AlphaFoldDB" id="A0A4S8QGN0"/>
<evidence type="ECO:0000256" key="2">
    <source>
        <dbReference type="ARBA" id="ARBA00023315"/>
    </source>
</evidence>
<reference evidence="4 5" key="2">
    <citation type="submission" date="2019-05" db="EMBL/GenBank/DDBJ databases">
        <title>Glycomyces buryatensis sp. nov.</title>
        <authorList>
            <person name="Nikitina E."/>
        </authorList>
    </citation>
    <scope>NUCLEOTIDE SEQUENCE [LARGE SCALE GENOMIC DNA]</scope>
    <source>
        <strain evidence="4 5">18</strain>
    </source>
</reference>
<evidence type="ECO:0000313" key="4">
    <source>
        <dbReference type="EMBL" id="THV43550.1"/>
    </source>
</evidence>
<organism evidence="4 5">
    <name type="scientific">Glycomyces buryatensis</name>
    <dbReference type="NCBI Taxonomy" id="2570927"/>
    <lineage>
        <taxon>Bacteria</taxon>
        <taxon>Bacillati</taxon>
        <taxon>Actinomycetota</taxon>
        <taxon>Actinomycetes</taxon>
        <taxon>Glycomycetales</taxon>
        <taxon>Glycomycetaceae</taxon>
        <taxon>Glycomyces</taxon>
    </lineage>
</organism>
<dbReference type="InterPro" id="IPR050832">
    <property type="entry name" value="Bact_Acetyltransf"/>
</dbReference>
<name>A0A4S8QGN0_9ACTN</name>
<dbReference type="GO" id="GO:0016747">
    <property type="term" value="F:acyltransferase activity, transferring groups other than amino-acyl groups"/>
    <property type="evidence" value="ECO:0007669"/>
    <property type="project" value="InterPro"/>
</dbReference>
<keyword evidence="1 4" id="KW-0808">Transferase</keyword>
<dbReference type="PANTHER" id="PTHR43877:SF2">
    <property type="entry name" value="AMINOALKYLPHOSPHONATE N-ACETYLTRANSFERASE-RELATED"/>
    <property type="match status" value="1"/>
</dbReference>
<dbReference type="SUPFAM" id="SSF55729">
    <property type="entry name" value="Acyl-CoA N-acyltransferases (Nat)"/>
    <property type="match status" value="1"/>
</dbReference>
<dbReference type="OrthoDB" id="4322031at2"/>
<keyword evidence="2" id="KW-0012">Acyltransferase</keyword>
<dbReference type="RefSeq" id="WP_136532548.1">
    <property type="nucleotide sequence ID" value="NZ_STGY01000001.1"/>
</dbReference>
<dbReference type="PROSITE" id="PS51186">
    <property type="entry name" value="GNAT"/>
    <property type="match status" value="1"/>
</dbReference>
<dbReference type="InterPro" id="IPR000182">
    <property type="entry name" value="GNAT_dom"/>
</dbReference>
<protein>
    <submittedName>
        <fullName evidence="4">GNAT family N-acetyltransferase</fullName>
    </submittedName>
</protein>
<dbReference type="Pfam" id="PF00583">
    <property type="entry name" value="Acetyltransf_1"/>
    <property type="match status" value="1"/>
</dbReference>
<evidence type="ECO:0000259" key="3">
    <source>
        <dbReference type="PROSITE" id="PS51186"/>
    </source>
</evidence>
<accession>A0A4S8QGN0</accession>
<dbReference type="CDD" id="cd04301">
    <property type="entry name" value="NAT_SF"/>
    <property type="match status" value="1"/>
</dbReference>
<sequence length="155" mass="16214">MTEPIIAAAEAGDAGELLTLQRAAYVSEAQIYGDPLLPPLVETIAALDAEIAAGGVLKAVLGNRIVGTGRARLEGDTWHLGRIAVAPDMQGRGIGTLILTALEARAPEAAAHCALFTGFKSEANLRLYERNGYQETHRGPGRPGVELVHLAKPAA</sequence>
<keyword evidence="5" id="KW-1185">Reference proteome</keyword>
<feature type="domain" description="N-acetyltransferase" evidence="3">
    <location>
        <begin position="4"/>
        <end position="155"/>
    </location>
</feature>
<dbReference type="Gene3D" id="3.40.630.30">
    <property type="match status" value="1"/>
</dbReference>
<dbReference type="Proteomes" id="UP000308760">
    <property type="component" value="Unassembled WGS sequence"/>
</dbReference>
<evidence type="ECO:0000313" key="5">
    <source>
        <dbReference type="Proteomes" id="UP000308760"/>
    </source>
</evidence>
<dbReference type="EMBL" id="STGY01000001">
    <property type="protein sequence ID" value="THV43550.1"/>
    <property type="molecule type" value="Genomic_DNA"/>
</dbReference>
<dbReference type="InterPro" id="IPR016181">
    <property type="entry name" value="Acyl_CoA_acyltransferase"/>
</dbReference>
<gene>
    <name evidence="4" type="ORF">FAB82_00355</name>
</gene>
<reference evidence="5" key="1">
    <citation type="submission" date="2019-04" db="EMBL/GenBank/DDBJ databases">
        <title>Nocardioides xinjiangensis sp. nov.</title>
        <authorList>
            <person name="Liu S."/>
        </authorList>
    </citation>
    <scope>NUCLEOTIDE SEQUENCE [LARGE SCALE GENOMIC DNA]</scope>
    <source>
        <strain evidence="5">18</strain>
    </source>
</reference>